<organism evidence="2 3">
    <name type="scientific">Hohenbuehelia grisea</name>
    <dbReference type="NCBI Taxonomy" id="104357"/>
    <lineage>
        <taxon>Eukaryota</taxon>
        <taxon>Fungi</taxon>
        <taxon>Dikarya</taxon>
        <taxon>Basidiomycota</taxon>
        <taxon>Agaricomycotina</taxon>
        <taxon>Agaricomycetes</taxon>
        <taxon>Agaricomycetidae</taxon>
        <taxon>Agaricales</taxon>
        <taxon>Pleurotineae</taxon>
        <taxon>Pleurotaceae</taxon>
        <taxon>Hohenbuehelia</taxon>
    </lineage>
</organism>
<dbReference type="Proteomes" id="UP001556367">
    <property type="component" value="Unassembled WGS sequence"/>
</dbReference>
<evidence type="ECO:0000256" key="1">
    <source>
        <dbReference type="SAM" id="SignalP"/>
    </source>
</evidence>
<name>A0ABR3ITW9_9AGAR</name>
<dbReference type="SUPFAM" id="SSF49503">
    <property type="entry name" value="Cupredoxins"/>
    <property type="match status" value="1"/>
</dbReference>
<evidence type="ECO:0000313" key="3">
    <source>
        <dbReference type="Proteomes" id="UP001556367"/>
    </source>
</evidence>
<accession>A0ABR3ITW9</accession>
<comment type="caution">
    <text evidence="2">The sequence shown here is derived from an EMBL/GenBank/DDBJ whole genome shotgun (WGS) entry which is preliminary data.</text>
</comment>
<dbReference type="PANTHER" id="PTHR34883">
    <property type="entry name" value="SERINE-RICH PROTEIN, PUTATIVE-RELATED-RELATED"/>
    <property type="match status" value="1"/>
</dbReference>
<protein>
    <recommendedName>
        <fullName evidence="4">Cupredoxin</fullName>
    </recommendedName>
</protein>
<keyword evidence="1" id="KW-0732">Signal</keyword>
<dbReference type="EMBL" id="JASNQZ010000015">
    <property type="protein sequence ID" value="KAL0946767.1"/>
    <property type="molecule type" value="Genomic_DNA"/>
</dbReference>
<proteinExistence type="predicted"/>
<evidence type="ECO:0008006" key="4">
    <source>
        <dbReference type="Google" id="ProtNLM"/>
    </source>
</evidence>
<dbReference type="InterPro" id="IPR008972">
    <property type="entry name" value="Cupredoxin"/>
</dbReference>
<keyword evidence="3" id="KW-1185">Reference proteome</keyword>
<reference evidence="3" key="1">
    <citation type="submission" date="2024-06" db="EMBL/GenBank/DDBJ databases">
        <title>Multi-omics analyses provide insights into the biosynthesis of the anticancer antibiotic pleurotin in Hohenbuehelia grisea.</title>
        <authorList>
            <person name="Weaver J.A."/>
            <person name="Alberti F."/>
        </authorList>
    </citation>
    <scope>NUCLEOTIDE SEQUENCE [LARGE SCALE GENOMIC DNA]</scope>
    <source>
        <strain evidence="3">T-177</strain>
    </source>
</reference>
<feature type="chain" id="PRO_5047522540" description="Cupredoxin" evidence="1">
    <location>
        <begin position="19"/>
        <end position="192"/>
    </location>
</feature>
<gene>
    <name evidence="2" type="ORF">HGRIS_012942</name>
</gene>
<dbReference type="CDD" id="cd00920">
    <property type="entry name" value="Cupredoxin"/>
    <property type="match status" value="1"/>
</dbReference>
<dbReference type="PANTHER" id="PTHR34883:SF15">
    <property type="entry name" value="EXTRACELLULAR SERINE-RICH PROTEIN"/>
    <property type="match status" value="1"/>
</dbReference>
<dbReference type="Gene3D" id="2.60.40.420">
    <property type="entry name" value="Cupredoxins - blue copper proteins"/>
    <property type="match status" value="1"/>
</dbReference>
<dbReference type="InterPro" id="IPR052953">
    <property type="entry name" value="Ser-rich/MCO-related"/>
</dbReference>
<sequence>MRATFAVAVSALALGVTAENITVKVGDGGLLFNPTQVTAKIGDTIAFQFVAKNHSVTQSTFANPCQVMTTPNPGIDSGFQAVAAGATTFPQWSFTVNNDSAPLWFFCAQTAPVNHCQMGMVFAVNPTAEKSFDAFKANAASAATNTTSAGTPGSPTSSGSAASASASNAAVSVRGTSAGVLALAGLAAGLWL</sequence>
<evidence type="ECO:0000313" key="2">
    <source>
        <dbReference type="EMBL" id="KAL0946767.1"/>
    </source>
</evidence>
<feature type="signal peptide" evidence="1">
    <location>
        <begin position="1"/>
        <end position="18"/>
    </location>
</feature>